<name>A0AAV7K730_9METZ</name>
<sequence length="340" mass="39321">MDNLEIGLEKYSLEYVKTQVERMTESIDNYFTPQELEMFRLTFNIFDKDNDSKLHLEEAKVALDKIGEKLTQEDYVTLLVMCECVNMTAIEFPIFKLLVFKKRELEIYTADTIDNFGGLNSREELQEIMQELGANKTDAEFDQMFRGAKMNEDNEITLLEYAINSNSNFSNTKHQSKHKMAQKVNDDSQLAKEYGITEEQVGEYREAFRLFDKDGDGTITCKELLAVLNSLGQKCTEKEAKEMIAEVDTDQNETIELGEFIQIMRKKHSKKTKTEELKEAFKCFDKNGDGHISHAELKEVMKSMGQEMDDSQIEQMIIAADTNSDGEIDFEEFRRMMSES</sequence>
<feature type="domain" description="EF-hand" evidence="3">
    <location>
        <begin position="308"/>
        <end position="340"/>
    </location>
</feature>
<evidence type="ECO:0000256" key="1">
    <source>
        <dbReference type="ARBA" id="ARBA00022737"/>
    </source>
</evidence>
<accession>A0AAV7K730</accession>
<feature type="domain" description="EF-hand" evidence="3">
    <location>
        <begin position="199"/>
        <end position="234"/>
    </location>
</feature>
<dbReference type="EMBL" id="JAKMXF010000133">
    <property type="protein sequence ID" value="KAI6656720.1"/>
    <property type="molecule type" value="Genomic_DNA"/>
</dbReference>
<keyword evidence="5" id="KW-1185">Reference proteome</keyword>
<dbReference type="Gene3D" id="1.10.238.10">
    <property type="entry name" value="EF-hand"/>
    <property type="match status" value="4"/>
</dbReference>
<evidence type="ECO:0000256" key="2">
    <source>
        <dbReference type="ARBA" id="ARBA00022837"/>
    </source>
</evidence>
<dbReference type="InterPro" id="IPR018247">
    <property type="entry name" value="EF_Hand_1_Ca_BS"/>
</dbReference>
<evidence type="ECO:0000313" key="4">
    <source>
        <dbReference type="EMBL" id="KAI6656720.1"/>
    </source>
</evidence>
<dbReference type="GO" id="GO:0005509">
    <property type="term" value="F:calcium ion binding"/>
    <property type="evidence" value="ECO:0007669"/>
    <property type="project" value="InterPro"/>
</dbReference>
<dbReference type="PANTHER" id="PTHR23048:SF0">
    <property type="entry name" value="CALMODULIN LIKE 3"/>
    <property type="match status" value="1"/>
</dbReference>
<proteinExistence type="predicted"/>
<feature type="domain" description="EF-hand" evidence="3">
    <location>
        <begin position="34"/>
        <end position="69"/>
    </location>
</feature>
<evidence type="ECO:0000313" key="5">
    <source>
        <dbReference type="Proteomes" id="UP001165289"/>
    </source>
</evidence>
<dbReference type="InterPro" id="IPR011992">
    <property type="entry name" value="EF-hand-dom_pair"/>
</dbReference>
<evidence type="ECO:0000259" key="3">
    <source>
        <dbReference type="PROSITE" id="PS50222"/>
    </source>
</evidence>
<dbReference type="InterPro" id="IPR002048">
    <property type="entry name" value="EF_hand_dom"/>
</dbReference>
<dbReference type="Proteomes" id="UP001165289">
    <property type="component" value="Unassembled WGS sequence"/>
</dbReference>
<reference evidence="4 5" key="1">
    <citation type="journal article" date="2023" name="BMC Biol.">
        <title>The compact genome of the sponge Oopsacas minuta (Hexactinellida) is lacking key metazoan core genes.</title>
        <authorList>
            <person name="Santini S."/>
            <person name="Schenkelaars Q."/>
            <person name="Jourda C."/>
            <person name="Duchesne M."/>
            <person name="Belahbib H."/>
            <person name="Rocher C."/>
            <person name="Selva M."/>
            <person name="Riesgo A."/>
            <person name="Vervoort M."/>
            <person name="Leys S.P."/>
            <person name="Kodjabachian L."/>
            <person name="Le Bivic A."/>
            <person name="Borchiellini C."/>
            <person name="Claverie J.M."/>
            <person name="Renard E."/>
        </authorList>
    </citation>
    <scope>NUCLEOTIDE SEQUENCE [LARGE SCALE GENOMIC DNA]</scope>
    <source>
        <strain evidence="4">SPO-2</strain>
    </source>
</reference>
<dbReference type="Pfam" id="PF13499">
    <property type="entry name" value="EF-hand_7"/>
    <property type="match status" value="2"/>
</dbReference>
<organism evidence="4 5">
    <name type="scientific">Oopsacas minuta</name>
    <dbReference type="NCBI Taxonomy" id="111878"/>
    <lineage>
        <taxon>Eukaryota</taxon>
        <taxon>Metazoa</taxon>
        <taxon>Porifera</taxon>
        <taxon>Hexactinellida</taxon>
        <taxon>Hexasterophora</taxon>
        <taxon>Lyssacinosida</taxon>
        <taxon>Leucopsacidae</taxon>
        <taxon>Oopsacas</taxon>
    </lineage>
</organism>
<dbReference type="AlphaFoldDB" id="A0AAV7K730"/>
<keyword evidence="1" id="KW-0677">Repeat</keyword>
<gene>
    <name evidence="4" type="ORF">LOD99_16024</name>
</gene>
<dbReference type="SMART" id="SM00054">
    <property type="entry name" value="EFh"/>
    <property type="match status" value="5"/>
</dbReference>
<comment type="caution">
    <text evidence="4">The sequence shown here is derived from an EMBL/GenBank/DDBJ whole genome shotgun (WGS) entry which is preliminary data.</text>
</comment>
<dbReference type="InterPro" id="IPR050230">
    <property type="entry name" value="CALM/Myosin/TropC-like"/>
</dbReference>
<dbReference type="PROSITE" id="PS00018">
    <property type="entry name" value="EF_HAND_1"/>
    <property type="match status" value="3"/>
</dbReference>
<dbReference type="PANTHER" id="PTHR23048">
    <property type="entry name" value="MYOSIN LIGHT CHAIN 1, 3"/>
    <property type="match status" value="1"/>
</dbReference>
<protein>
    <submittedName>
        <fullName evidence="4">Calmodulin-like protein 12</fullName>
    </submittedName>
</protein>
<dbReference type="PROSITE" id="PS50222">
    <property type="entry name" value="EF_HAND_2"/>
    <property type="match status" value="5"/>
</dbReference>
<dbReference type="GO" id="GO:0016460">
    <property type="term" value="C:myosin II complex"/>
    <property type="evidence" value="ECO:0007669"/>
    <property type="project" value="TreeGrafter"/>
</dbReference>
<dbReference type="CDD" id="cd00051">
    <property type="entry name" value="EFh"/>
    <property type="match status" value="2"/>
</dbReference>
<feature type="domain" description="EF-hand" evidence="3">
    <location>
        <begin position="235"/>
        <end position="270"/>
    </location>
</feature>
<keyword evidence="2" id="KW-0106">Calcium</keyword>
<dbReference type="SUPFAM" id="SSF47473">
    <property type="entry name" value="EF-hand"/>
    <property type="match status" value="2"/>
</dbReference>
<feature type="domain" description="EF-hand" evidence="3">
    <location>
        <begin position="272"/>
        <end position="307"/>
    </location>
</feature>
<dbReference type="FunFam" id="1.10.238.10:FF:000527">
    <property type="entry name" value="Calmodulin-3"/>
    <property type="match status" value="1"/>
</dbReference>